<feature type="transmembrane region" description="Helical" evidence="2">
    <location>
        <begin position="514"/>
        <end position="533"/>
    </location>
</feature>
<feature type="region of interest" description="Disordered" evidence="1">
    <location>
        <begin position="98"/>
        <end position="161"/>
    </location>
</feature>
<comment type="caution">
    <text evidence="3">The sequence shown here is derived from an EMBL/GenBank/DDBJ whole genome shotgun (WGS) entry which is preliminary data.</text>
</comment>
<dbReference type="AlphaFoldDB" id="A0A9P5NI48"/>
<gene>
    <name evidence="3" type="ORF">CPB84DRAFT_1850531</name>
</gene>
<proteinExistence type="predicted"/>
<evidence type="ECO:0000313" key="4">
    <source>
        <dbReference type="Proteomes" id="UP000724874"/>
    </source>
</evidence>
<accession>A0A9P5NI48</accession>
<evidence type="ECO:0000313" key="3">
    <source>
        <dbReference type="EMBL" id="KAF8884903.1"/>
    </source>
</evidence>
<keyword evidence="2" id="KW-0472">Membrane</keyword>
<feature type="compositionally biased region" description="Polar residues" evidence="1">
    <location>
        <begin position="110"/>
        <end position="119"/>
    </location>
</feature>
<feature type="transmembrane region" description="Helical" evidence="2">
    <location>
        <begin position="568"/>
        <end position="586"/>
    </location>
</feature>
<evidence type="ECO:0000256" key="1">
    <source>
        <dbReference type="SAM" id="MobiDB-lite"/>
    </source>
</evidence>
<keyword evidence="4" id="KW-1185">Reference proteome</keyword>
<reference evidence="3" key="1">
    <citation type="submission" date="2020-11" db="EMBL/GenBank/DDBJ databases">
        <authorList>
            <consortium name="DOE Joint Genome Institute"/>
            <person name="Ahrendt S."/>
            <person name="Riley R."/>
            <person name="Andreopoulos W."/>
            <person name="LaButti K."/>
            <person name="Pangilinan J."/>
            <person name="Ruiz-duenas F.J."/>
            <person name="Barrasa J.M."/>
            <person name="Sanchez-Garcia M."/>
            <person name="Camarero S."/>
            <person name="Miyauchi S."/>
            <person name="Serrano A."/>
            <person name="Linde D."/>
            <person name="Babiker R."/>
            <person name="Drula E."/>
            <person name="Ayuso-Fernandez I."/>
            <person name="Pacheco R."/>
            <person name="Padilla G."/>
            <person name="Ferreira P."/>
            <person name="Barriuso J."/>
            <person name="Kellner H."/>
            <person name="Castanera R."/>
            <person name="Alfaro M."/>
            <person name="Ramirez L."/>
            <person name="Pisabarro A.G."/>
            <person name="Kuo A."/>
            <person name="Tritt A."/>
            <person name="Lipzen A."/>
            <person name="He G."/>
            <person name="Yan M."/>
            <person name="Ng V."/>
            <person name="Cullen D."/>
            <person name="Martin F."/>
            <person name="Rosso M.-N."/>
            <person name="Henrissat B."/>
            <person name="Hibbett D."/>
            <person name="Martinez A.T."/>
            <person name="Grigoriev I.V."/>
        </authorList>
    </citation>
    <scope>NUCLEOTIDE SEQUENCE</scope>
    <source>
        <strain evidence="3">AH 44721</strain>
    </source>
</reference>
<organism evidence="3 4">
    <name type="scientific">Gymnopilus junonius</name>
    <name type="common">Spectacular rustgill mushroom</name>
    <name type="synonym">Gymnopilus spectabilis subsp. junonius</name>
    <dbReference type="NCBI Taxonomy" id="109634"/>
    <lineage>
        <taxon>Eukaryota</taxon>
        <taxon>Fungi</taxon>
        <taxon>Dikarya</taxon>
        <taxon>Basidiomycota</taxon>
        <taxon>Agaricomycotina</taxon>
        <taxon>Agaricomycetes</taxon>
        <taxon>Agaricomycetidae</taxon>
        <taxon>Agaricales</taxon>
        <taxon>Agaricineae</taxon>
        <taxon>Hymenogastraceae</taxon>
        <taxon>Gymnopilus</taxon>
    </lineage>
</organism>
<name>A0A9P5NI48_GYMJU</name>
<feature type="compositionally biased region" description="Polar residues" evidence="1">
    <location>
        <begin position="131"/>
        <end position="140"/>
    </location>
</feature>
<dbReference type="OrthoDB" id="2657661at2759"/>
<evidence type="ECO:0000256" key="2">
    <source>
        <dbReference type="SAM" id="Phobius"/>
    </source>
</evidence>
<dbReference type="EMBL" id="JADNYJ010000105">
    <property type="protein sequence ID" value="KAF8884903.1"/>
    <property type="molecule type" value="Genomic_DNA"/>
</dbReference>
<keyword evidence="2" id="KW-1133">Transmembrane helix</keyword>
<feature type="region of interest" description="Disordered" evidence="1">
    <location>
        <begin position="33"/>
        <end position="81"/>
    </location>
</feature>
<sequence length="669" mass="75919">MTYSNYPSTSIQAPFLLLRKLFKPVGPLLLRPETTASGADCEQDKTMGGKEMVQSPRPDDEPSASTTILGAPFFSRSSPRRSSTLSTLLPLYVKGRPALPDVSDSDRHSLSTPDNSSVTRGGHMRHESGDTVVTPSTTTGEPLPEEKADIHDHGRRRGLSDEVEDLVAVTSDEYQRYERNQTTQKYHWDEYIIDPLETDFTRPEPQNEWKLHVHPEGFIYFHNESREIPILTDVYVFDGSALERLEGYIEGIFGYIRKTSIELPTDICLVLESRNSRRYGYYFVDHTAQCLFWLDEFDAVDFLTPVRVEYTPSLVYHEMKALYWLHNEYFSDMRPFPEAAVLELKDTILHAIGDSLTSPSSTAPYTIDTLTKMLEVVEKIEALKSGSPKSVSIIYRFLHNFCHEKFLQLHGERYARLNAEQSIHPERPKTILMKLLSPLLLYGPEVHLRKLKEISVDLLVKGHRWTSFLQEVTDEWKEFTLYATVLLNANVAFLAIQSVDGSAPPHSRSAMQRASYFSIITSIGTIILGLLLVRQHNTTLNSSFLANRSASILGLETLALMYSLPYALLLWGFVSFLAAFSLMCFSSHDVLTIIMITISGAVLLSLLFWSISVSFEKKPFWYPWLFRRFQSIIQTEGIRAGSGRLKPRTVPASRMLSKSATESTIVERS</sequence>
<dbReference type="Proteomes" id="UP000724874">
    <property type="component" value="Unassembled WGS sequence"/>
</dbReference>
<feature type="transmembrane region" description="Helical" evidence="2">
    <location>
        <begin position="593"/>
        <end position="615"/>
    </location>
</feature>
<keyword evidence="2" id="KW-0812">Transmembrane</keyword>
<protein>
    <submittedName>
        <fullName evidence="3">Uncharacterized protein</fullName>
    </submittedName>
</protein>